<accession>A0ABP4MTQ0</accession>
<sequence length="130" mass="14192">MRRWFSVGLVVLVASVAGLAPSAQASTVRSFDLKYGATYTKGTITFYNRSAKIVGVQRAVRADISGCRYTTFWANPEGGSITTDNTCNGTHEYSFTIELDQPGGPSSIGIYFHYNLPDQDKTVAEAIIKR</sequence>
<proteinExistence type="predicted"/>
<feature type="chain" id="PRO_5046648774" evidence="1">
    <location>
        <begin position="26"/>
        <end position="130"/>
    </location>
</feature>
<dbReference type="Proteomes" id="UP001500363">
    <property type="component" value="Unassembled WGS sequence"/>
</dbReference>
<evidence type="ECO:0000313" key="3">
    <source>
        <dbReference type="Proteomes" id="UP001500363"/>
    </source>
</evidence>
<dbReference type="EMBL" id="BAAANC010000003">
    <property type="protein sequence ID" value="GAA1550096.1"/>
    <property type="molecule type" value="Genomic_DNA"/>
</dbReference>
<protein>
    <submittedName>
        <fullName evidence="2">Uncharacterized protein</fullName>
    </submittedName>
</protein>
<name>A0ABP4MTQ0_9ACTN</name>
<feature type="signal peptide" evidence="1">
    <location>
        <begin position="1"/>
        <end position="25"/>
    </location>
</feature>
<comment type="caution">
    <text evidence="2">The sequence shown here is derived from an EMBL/GenBank/DDBJ whole genome shotgun (WGS) entry which is preliminary data.</text>
</comment>
<keyword evidence="3" id="KW-1185">Reference proteome</keyword>
<gene>
    <name evidence="2" type="ORF">GCM10009741_63150</name>
</gene>
<keyword evidence="1" id="KW-0732">Signal</keyword>
<reference evidence="3" key="1">
    <citation type="journal article" date="2019" name="Int. J. Syst. Evol. Microbiol.">
        <title>The Global Catalogue of Microorganisms (GCM) 10K type strain sequencing project: providing services to taxonomists for standard genome sequencing and annotation.</title>
        <authorList>
            <consortium name="The Broad Institute Genomics Platform"/>
            <consortium name="The Broad Institute Genome Sequencing Center for Infectious Disease"/>
            <person name="Wu L."/>
            <person name="Ma J."/>
        </authorList>
    </citation>
    <scope>NUCLEOTIDE SEQUENCE [LARGE SCALE GENOMIC DNA]</scope>
    <source>
        <strain evidence="3">JCM 14303</strain>
    </source>
</reference>
<evidence type="ECO:0000256" key="1">
    <source>
        <dbReference type="SAM" id="SignalP"/>
    </source>
</evidence>
<evidence type="ECO:0000313" key="2">
    <source>
        <dbReference type="EMBL" id="GAA1550096.1"/>
    </source>
</evidence>
<dbReference type="RefSeq" id="WP_344180733.1">
    <property type="nucleotide sequence ID" value="NZ_BAAANC010000003.1"/>
</dbReference>
<organism evidence="2 3">
    <name type="scientific">Kribbella lupini</name>
    <dbReference type="NCBI Taxonomy" id="291602"/>
    <lineage>
        <taxon>Bacteria</taxon>
        <taxon>Bacillati</taxon>
        <taxon>Actinomycetota</taxon>
        <taxon>Actinomycetes</taxon>
        <taxon>Propionibacteriales</taxon>
        <taxon>Kribbellaceae</taxon>
        <taxon>Kribbella</taxon>
    </lineage>
</organism>